<keyword evidence="9" id="KW-1185">Reference proteome</keyword>
<dbReference type="Gene3D" id="1.10.579.10">
    <property type="entry name" value="DNA Cyclobutane Dipyrimidine Photolyase, subunit A, domain 3"/>
    <property type="match status" value="1"/>
</dbReference>
<dbReference type="InterPro" id="IPR036155">
    <property type="entry name" value="Crypto/Photolyase_N_sf"/>
</dbReference>
<evidence type="ECO:0000256" key="1">
    <source>
        <dbReference type="ARBA" id="ARBA00001932"/>
    </source>
</evidence>
<dbReference type="PANTHER" id="PTHR11455">
    <property type="entry name" value="CRYPTOCHROME"/>
    <property type="match status" value="1"/>
</dbReference>
<dbReference type="InterPro" id="IPR005101">
    <property type="entry name" value="Cryptochr/Photolyase_FAD-bd"/>
</dbReference>
<feature type="domain" description="Photolyase/cryptochrome alpha/beta" evidence="7">
    <location>
        <begin position="17"/>
        <end position="144"/>
    </location>
</feature>
<dbReference type="EMBL" id="BSNJ01000003">
    <property type="protein sequence ID" value="GLQ20537.1"/>
    <property type="molecule type" value="Genomic_DNA"/>
</dbReference>
<keyword evidence="5 6" id="KW-0157">Chromophore</keyword>
<dbReference type="InterPro" id="IPR014729">
    <property type="entry name" value="Rossmann-like_a/b/a_fold"/>
</dbReference>
<dbReference type="InterPro" id="IPR018394">
    <property type="entry name" value="DNA_photolyase_1_CS_C"/>
</dbReference>
<dbReference type="SUPFAM" id="SSF52425">
    <property type="entry name" value="Cryptochrome/photolyase, N-terminal domain"/>
    <property type="match status" value="1"/>
</dbReference>
<protein>
    <submittedName>
        <fullName evidence="8">Deoxyribodipyrimidine photo-lyase</fullName>
    </submittedName>
</protein>
<evidence type="ECO:0000313" key="9">
    <source>
        <dbReference type="Proteomes" id="UP001161390"/>
    </source>
</evidence>
<dbReference type="PROSITE" id="PS51645">
    <property type="entry name" value="PHR_CRY_ALPHA_BETA"/>
    <property type="match status" value="1"/>
</dbReference>
<accession>A0ABQ5V0R4</accession>
<evidence type="ECO:0000256" key="5">
    <source>
        <dbReference type="ARBA" id="ARBA00022991"/>
    </source>
</evidence>
<keyword evidence="4 6" id="KW-0274">FAD</keyword>
<dbReference type="Pfam" id="PF00875">
    <property type="entry name" value="DNA_photolyase"/>
    <property type="match status" value="1"/>
</dbReference>
<dbReference type="PRINTS" id="PR00147">
    <property type="entry name" value="DNAPHOTLYASE"/>
</dbReference>
<evidence type="ECO:0000256" key="2">
    <source>
        <dbReference type="ARBA" id="ARBA00001974"/>
    </source>
</evidence>
<dbReference type="Pfam" id="PF03441">
    <property type="entry name" value="FAD_binding_7"/>
    <property type="match status" value="1"/>
</dbReference>
<evidence type="ECO:0000313" key="8">
    <source>
        <dbReference type="EMBL" id="GLQ20537.1"/>
    </source>
</evidence>
<dbReference type="Proteomes" id="UP001161390">
    <property type="component" value="Unassembled WGS sequence"/>
</dbReference>
<comment type="caution">
    <text evidence="8">The sequence shown here is derived from an EMBL/GenBank/DDBJ whole genome shotgun (WGS) entry which is preliminary data.</text>
</comment>
<proteinExistence type="inferred from homology"/>
<reference evidence="8" key="2">
    <citation type="submission" date="2023-01" db="EMBL/GenBank/DDBJ databases">
        <title>Draft genome sequence of Algimonas porphyrae strain NBRC 108216.</title>
        <authorList>
            <person name="Sun Q."/>
            <person name="Mori K."/>
        </authorList>
    </citation>
    <scope>NUCLEOTIDE SEQUENCE</scope>
    <source>
        <strain evidence="8">NBRC 108216</strain>
    </source>
</reference>
<dbReference type="Gene3D" id="3.40.50.620">
    <property type="entry name" value="HUPs"/>
    <property type="match status" value="1"/>
</dbReference>
<comment type="cofactor">
    <cofactor evidence="2">
        <name>FAD</name>
        <dbReference type="ChEBI" id="CHEBI:57692"/>
    </cofactor>
</comment>
<dbReference type="PANTHER" id="PTHR11455:SF9">
    <property type="entry name" value="CRYPTOCHROME CIRCADIAN CLOCK 5 ISOFORM X1"/>
    <property type="match status" value="1"/>
</dbReference>
<comment type="similarity">
    <text evidence="6">Belongs to the DNA photolyase family.</text>
</comment>
<dbReference type="SUPFAM" id="SSF48173">
    <property type="entry name" value="Cryptochrome/photolyase FAD-binding domain"/>
    <property type="match status" value="1"/>
</dbReference>
<reference evidence="8" key="1">
    <citation type="journal article" date="2014" name="Int. J. Syst. Evol. Microbiol.">
        <title>Complete genome of a new Firmicutes species belonging to the dominant human colonic microbiota ('Ruminococcus bicirculans') reveals two chromosomes and a selective capacity to utilize plant glucans.</title>
        <authorList>
            <consortium name="NISC Comparative Sequencing Program"/>
            <person name="Wegmann U."/>
            <person name="Louis P."/>
            <person name="Goesmann A."/>
            <person name="Henrissat B."/>
            <person name="Duncan S.H."/>
            <person name="Flint H.J."/>
        </authorList>
    </citation>
    <scope>NUCLEOTIDE SEQUENCE</scope>
    <source>
        <strain evidence="8">NBRC 108216</strain>
    </source>
</reference>
<dbReference type="InterPro" id="IPR006050">
    <property type="entry name" value="DNA_photolyase_N"/>
</dbReference>
<evidence type="ECO:0000256" key="3">
    <source>
        <dbReference type="ARBA" id="ARBA00022630"/>
    </source>
</evidence>
<dbReference type="InterPro" id="IPR002081">
    <property type="entry name" value="Cryptochrome/DNA_photolyase_1"/>
</dbReference>
<evidence type="ECO:0000256" key="6">
    <source>
        <dbReference type="RuleBase" id="RU004182"/>
    </source>
</evidence>
<dbReference type="InterPro" id="IPR036134">
    <property type="entry name" value="Crypto/Photolyase_FAD-like_sf"/>
</dbReference>
<sequence length="486" mass="55157">MKQNRSDNRMHVMTDLSPSLVWFRDDRRLGDHPALQAAMDRGGPLVLLYILETDAARPHGGARAVWLHYSLTALQAAIEDRGGRLILRRGSSAEVIDAVIAETDAGAVFWNRRYHKPDRDRDAAIKDDLAARGLTVESFNGNLLVEPWEVETKSGTPYRVFTPFWRAATDGLDVTDPIPAPQQLDSCVPDVSSDGLADWALMPTNPDWGSKMMDYHTPGEAGAQARLADFLDGPIEEYAEGRDRPDKALTSRLSPHLAHGEISPRQIWDACKDNDYTSRKFLTEIGWREFSYSLLFYNPDLATQNFNDGYDAMAWDHDDQAFEAWTRGRTGYPFVDAGMRQLWETGWMHNRVRMVVASFLIKHLMIDWRDGEDWFWDTLLEADLASNAASWQWVAGTGADAAPYFRVFNPFGQGEKFDPNGDYVRRWVPELKRLPKKYIHQPWKAPKEVLTDAGIVLGRDYPDPIVDHKSARERVLSAYKTARNSA</sequence>
<evidence type="ECO:0000256" key="4">
    <source>
        <dbReference type="ARBA" id="ARBA00022827"/>
    </source>
</evidence>
<keyword evidence="3 6" id="KW-0285">Flavoprotein</keyword>
<organism evidence="8 9">
    <name type="scientific">Algimonas porphyrae</name>
    <dbReference type="NCBI Taxonomy" id="1128113"/>
    <lineage>
        <taxon>Bacteria</taxon>
        <taxon>Pseudomonadati</taxon>
        <taxon>Pseudomonadota</taxon>
        <taxon>Alphaproteobacteria</taxon>
        <taxon>Maricaulales</taxon>
        <taxon>Robiginitomaculaceae</taxon>
        <taxon>Algimonas</taxon>
    </lineage>
</organism>
<gene>
    <name evidence="8" type="primary">phrA</name>
    <name evidence="8" type="ORF">GCM10007854_14920</name>
</gene>
<name>A0ABQ5V0R4_9PROT</name>
<dbReference type="Gene3D" id="1.25.40.80">
    <property type="match status" value="1"/>
</dbReference>
<dbReference type="PROSITE" id="PS00691">
    <property type="entry name" value="DNA_PHOTOLYASES_1_2"/>
    <property type="match status" value="1"/>
</dbReference>
<evidence type="ECO:0000259" key="7">
    <source>
        <dbReference type="PROSITE" id="PS51645"/>
    </source>
</evidence>
<comment type="cofactor">
    <cofactor evidence="1">
        <name>(6R)-5,10-methylene-5,6,7,8-tetrahydrofolate</name>
        <dbReference type="ChEBI" id="CHEBI:15636"/>
    </cofactor>
</comment>